<dbReference type="EMBL" id="ML995492">
    <property type="protein sequence ID" value="KAF2139522.1"/>
    <property type="molecule type" value="Genomic_DNA"/>
</dbReference>
<reference evidence="1" key="1">
    <citation type="journal article" date="2020" name="Stud. Mycol.">
        <title>101 Dothideomycetes genomes: a test case for predicting lifestyles and emergence of pathogens.</title>
        <authorList>
            <person name="Haridas S."/>
            <person name="Albert R."/>
            <person name="Binder M."/>
            <person name="Bloem J."/>
            <person name="Labutti K."/>
            <person name="Salamov A."/>
            <person name="Andreopoulos B."/>
            <person name="Baker S."/>
            <person name="Barry K."/>
            <person name="Bills G."/>
            <person name="Bluhm B."/>
            <person name="Cannon C."/>
            <person name="Castanera R."/>
            <person name="Culley D."/>
            <person name="Daum C."/>
            <person name="Ezra D."/>
            <person name="Gonzalez J."/>
            <person name="Henrissat B."/>
            <person name="Kuo A."/>
            <person name="Liang C."/>
            <person name="Lipzen A."/>
            <person name="Lutzoni F."/>
            <person name="Magnuson J."/>
            <person name="Mondo S."/>
            <person name="Nolan M."/>
            <person name="Ohm R."/>
            <person name="Pangilinan J."/>
            <person name="Park H.-J."/>
            <person name="Ramirez L."/>
            <person name="Alfaro M."/>
            <person name="Sun H."/>
            <person name="Tritt A."/>
            <person name="Yoshinaga Y."/>
            <person name="Zwiers L.-H."/>
            <person name="Turgeon B."/>
            <person name="Goodwin S."/>
            <person name="Spatafora J."/>
            <person name="Crous P."/>
            <person name="Grigoriev I."/>
        </authorList>
    </citation>
    <scope>NUCLEOTIDE SEQUENCE</scope>
    <source>
        <strain evidence="1">CBS 121167</strain>
    </source>
</reference>
<dbReference type="OrthoDB" id="5422357at2759"/>
<evidence type="ECO:0000313" key="2">
    <source>
        <dbReference type="Proteomes" id="UP000799438"/>
    </source>
</evidence>
<keyword evidence="2" id="KW-1185">Reference proteome</keyword>
<evidence type="ECO:0000313" key="1">
    <source>
        <dbReference type="EMBL" id="KAF2139522.1"/>
    </source>
</evidence>
<gene>
    <name evidence="1" type="ORF">K452DRAFT_300085</name>
</gene>
<sequence>MATDEDKMFLQRCMGIIEGLSDEVMEHPWLDILPSRSASDWSRDILKYTAKPLKKLLSKVEAPTVKEIEALPWVQTVDFGTYGCFLVPPNQEHHHHLYCGSATSPFGGLMLRKKARDNPNIAKTE</sequence>
<dbReference type="GeneID" id="54299792"/>
<dbReference type="RefSeq" id="XP_033395235.1">
    <property type="nucleotide sequence ID" value="XM_033542295.1"/>
</dbReference>
<organism evidence="1 2">
    <name type="scientific">Aplosporella prunicola CBS 121167</name>
    <dbReference type="NCBI Taxonomy" id="1176127"/>
    <lineage>
        <taxon>Eukaryota</taxon>
        <taxon>Fungi</taxon>
        <taxon>Dikarya</taxon>
        <taxon>Ascomycota</taxon>
        <taxon>Pezizomycotina</taxon>
        <taxon>Dothideomycetes</taxon>
        <taxon>Dothideomycetes incertae sedis</taxon>
        <taxon>Botryosphaeriales</taxon>
        <taxon>Aplosporellaceae</taxon>
        <taxon>Aplosporella</taxon>
    </lineage>
</organism>
<dbReference type="Proteomes" id="UP000799438">
    <property type="component" value="Unassembled WGS sequence"/>
</dbReference>
<name>A0A6A6B5X1_9PEZI</name>
<accession>A0A6A6B5X1</accession>
<proteinExistence type="predicted"/>
<protein>
    <submittedName>
        <fullName evidence="1">Uncharacterized protein</fullName>
    </submittedName>
</protein>
<dbReference type="AlphaFoldDB" id="A0A6A6B5X1"/>